<dbReference type="KEGG" id="sgn:SGRA_0049"/>
<dbReference type="STRING" id="984262.SGRA_0049"/>
<accession>H6L4B5</accession>
<keyword evidence="3" id="KW-1185">Reference proteome</keyword>
<dbReference type="EMBL" id="CP002831">
    <property type="protein sequence ID" value="AFC22794.1"/>
    <property type="molecule type" value="Genomic_DNA"/>
</dbReference>
<dbReference type="Proteomes" id="UP000007519">
    <property type="component" value="Chromosome"/>
</dbReference>
<reference evidence="2 3" key="1">
    <citation type="journal article" date="2012" name="Stand. Genomic Sci.">
        <title>Complete genome sequencing and analysis of Saprospira grandis str. Lewin, a predatory marine bacterium.</title>
        <authorList>
            <person name="Saw J.H."/>
            <person name="Yuryev A."/>
            <person name="Kanbe M."/>
            <person name="Hou S."/>
            <person name="Young A.G."/>
            <person name="Aizawa S."/>
            <person name="Alam M."/>
        </authorList>
    </citation>
    <scope>NUCLEOTIDE SEQUENCE [LARGE SCALE GENOMIC DNA]</scope>
    <source>
        <strain evidence="2 3">Lewin</strain>
    </source>
</reference>
<proteinExistence type="predicted"/>
<organism evidence="2 3">
    <name type="scientific">Saprospira grandis (strain Lewin)</name>
    <dbReference type="NCBI Taxonomy" id="984262"/>
    <lineage>
        <taxon>Bacteria</taxon>
        <taxon>Pseudomonadati</taxon>
        <taxon>Bacteroidota</taxon>
        <taxon>Saprospiria</taxon>
        <taxon>Saprospirales</taxon>
        <taxon>Saprospiraceae</taxon>
        <taxon>Saprospira</taxon>
    </lineage>
</organism>
<name>H6L4B5_SAPGL</name>
<dbReference type="AlphaFoldDB" id="H6L4B5"/>
<gene>
    <name evidence="2" type="ordered locus">SGRA_0049</name>
</gene>
<protein>
    <submittedName>
        <fullName evidence="2">Uncharacterized protein</fullName>
    </submittedName>
</protein>
<evidence type="ECO:0000313" key="2">
    <source>
        <dbReference type="EMBL" id="AFC22794.1"/>
    </source>
</evidence>
<feature type="region of interest" description="Disordered" evidence="1">
    <location>
        <begin position="1"/>
        <end position="39"/>
    </location>
</feature>
<evidence type="ECO:0000256" key="1">
    <source>
        <dbReference type="SAM" id="MobiDB-lite"/>
    </source>
</evidence>
<evidence type="ECO:0000313" key="3">
    <source>
        <dbReference type="Proteomes" id="UP000007519"/>
    </source>
</evidence>
<dbReference type="HOGENOM" id="CLU_209236_0_0_10"/>
<sequence length="53" mass="5700">MDKGAAQPQTKQNERSEFCAGPSRPASPDTARPPQAAGPKKAVVWTFVFIKIS</sequence>
<dbReference type="eggNOG" id="COG1968">
    <property type="taxonomic scope" value="Bacteria"/>
</dbReference>